<dbReference type="Pfam" id="PF13520">
    <property type="entry name" value="AA_permease_2"/>
    <property type="match status" value="1"/>
</dbReference>
<feature type="transmembrane region" description="Helical" evidence="6">
    <location>
        <begin position="387"/>
        <end position="411"/>
    </location>
</feature>
<keyword evidence="5 6" id="KW-0472">Membrane</keyword>
<gene>
    <name evidence="7" type="ORF">SAMN05421820_103307</name>
</gene>
<reference evidence="8" key="1">
    <citation type="submission" date="2016-10" db="EMBL/GenBank/DDBJ databases">
        <authorList>
            <person name="Varghese N."/>
            <person name="Submissions S."/>
        </authorList>
    </citation>
    <scope>NUCLEOTIDE SEQUENCE [LARGE SCALE GENOMIC DNA]</scope>
    <source>
        <strain evidence="8">DSM 19110</strain>
    </source>
</reference>
<feature type="transmembrane region" description="Helical" evidence="6">
    <location>
        <begin position="87"/>
        <end position="114"/>
    </location>
</feature>
<comment type="subcellular location">
    <subcellularLocation>
        <location evidence="1">Cell membrane</location>
        <topology evidence="1">Multi-pass membrane protein</topology>
    </subcellularLocation>
</comment>
<dbReference type="InterPro" id="IPR050367">
    <property type="entry name" value="APC_superfamily"/>
</dbReference>
<dbReference type="PANTHER" id="PTHR42770">
    <property type="entry name" value="AMINO ACID TRANSPORTER-RELATED"/>
    <property type="match status" value="1"/>
</dbReference>
<feature type="transmembrane region" description="Helical" evidence="6">
    <location>
        <begin position="278"/>
        <end position="301"/>
    </location>
</feature>
<dbReference type="GO" id="GO:0022857">
    <property type="term" value="F:transmembrane transporter activity"/>
    <property type="evidence" value="ECO:0007669"/>
    <property type="project" value="InterPro"/>
</dbReference>
<dbReference type="STRING" id="430522.BFS30_01855"/>
<evidence type="ECO:0000256" key="5">
    <source>
        <dbReference type="ARBA" id="ARBA00023136"/>
    </source>
</evidence>
<evidence type="ECO:0000313" key="7">
    <source>
        <dbReference type="EMBL" id="SDM24877.1"/>
    </source>
</evidence>
<dbReference type="Proteomes" id="UP000183200">
    <property type="component" value="Unassembled WGS sequence"/>
</dbReference>
<feature type="transmembrane region" description="Helical" evidence="6">
    <location>
        <begin position="12"/>
        <end position="32"/>
    </location>
</feature>
<proteinExistence type="predicted"/>
<dbReference type="AlphaFoldDB" id="A0A1G9RPI2"/>
<keyword evidence="3 6" id="KW-0812">Transmembrane</keyword>
<evidence type="ECO:0000313" key="8">
    <source>
        <dbReference type="Proteomes" id="UP000183200"/>
    </source>
</evidence>
<feature type="transmembrane region" description="Helical" evidence="6">
    <location>
        <begin position="188"/>
        <end position="210"/>
    </location>
</feature>
<dbReference type="InterPro" id="IPR004757">
    <property type="entry name" value="EtNH_permease"/>
</dbReference>
<feature type="transmembrane region" description="Helical" evidence="6">
    <location>
        <begin position="222"/>
        <end position="247"/>
    </location>
</feature>
<feature type="transmembrane region" description="Helical" evidence="6">
    <location>
        <begin position="417"/>
        <end position="433"/>
    </location>
</feature>
<dbReference type="RefSeq" id="WP_074605959.1">
    <property type="nucleotide sequence ID" value="NZ_FNGY01000003.1"/>
</dbReference>
<dbReference type="NCBIfam" id="TIGR00908">
    <property type="entry name" value="2A0305"/>
    <property type="match status" value="1"/>
</dbReference>
<feature type="transmembrane region" description="Helical" evidence="6">
    <location>
        <begin position="44"/>
        <end position="66"/>
    </location>
</feature>
<evidence type="ECO:0000256" key="4">
    <source>
        <dbReference type="ARBA" id="ARBA00022989"/>
    </source>
</evidence>
<dbReference type="OrthoDB" id="9806937at2"/>
<evidence type="ECO:0000256" key="6">
    <source>
        <dbReference type="SAM" id="Phobius"/>
    </source>
</evidence>
<dbReference type="PIRSF" id="PIRSF006060">
    <property type="entry name" value="AA_transporter"/>
    <property type="match status" value="1"/>
</dbReference>
<feature type="transmembrane region" description="Helical" evidence="6">
    <location>
        <begin position="148"/>
        <end position="168"/>
    </location>
</feature>
<keyword evidence="2" id="KW-1003">Cell membrane</keyword>
<dbReference type="EMBL" id="FNGY01000003">
    <property type="protein sequence ID" value="SDM24877.1"/>
    <property type="molecule type" value="Genomic_DNA"/>
</dbReference>
<sequence length="438" mass="47345">MTQNKGLKKTLTPFMLWGLGVGYVISGMYFGWNLGLEKGGTGGMAIATLAIMVMYITFTFSYAELACAIPKAGGVFDYANRAMGKNIGFIAGIAQIVEFILAPPAIAFAIGAYFNAFYPQVPVLTSAIAIYFIFTALNVYGVKAAASFEVIVTIFAVGELLLFSGIALPKFEVANLTHNALPNGWTGVFAAIPFAIWFFLGIEGIANVAEETKNPQRDISKGFGWAIFTLAILCILIFISATGIAGWEAIVYKNGISGETSDSPLPLALAKITGNNHLMYHLLITVGLFGLVASFHGLILAAGRSTYEMGRVHNIPSFLGKISPRFHTPANALIGNMVIGILALLSGKTSEIIIVSVFGALTLYIISMISIVILRKREPELPRPFRVRFYPLFPVVALIIASVSIVAMFIFNPKLGLIYFSILAITFLLYRTFKTADK</sequence>
<accession>A0A1G9RPI2</accession>
<protein>
    <submittedName>
        <fullName evidence="7">Ethanolamine permease</fullName>
    </submittedName>
</protein>
<dbReference type="PANTHER" id="PTHR42770:SF11">
    <property type="entry name" value="INNER MEMBRANE TRANSPORT PROTEIN YBAT"/>
    <property type="match status" value="1"/>
</dbReference>
<name>A0A1G9RPI2_9SPHI</name>
<feature type="transmembrane region" description="Helical" evidence="6">
    <location>
        <begin position="328"/>
        <end position="346"/>
    </location>
</feature>
<keyword evidence="4 6" id="KW-1133">Transmembrane helix</keyword>
<dbReference type="Gene3D" id="1.20.1740.10">
    <property type="entry name" value="Amino acid/polyamine transporter I"/>
    <property type="match status" value="1"/>
</dbReference>
<feature type="transmembrane region" description="Helical" evidence="6">
    <location>
        <begin position="352"/>
        <end position="375"/>
    </location>
</feature>
<evidence type="ECO:0000256" key="1">
    <source>
        <dbReference type="ARBA" id="ARBA00004651"/>
    </source>
</evidence>
<evidence type="ECO:0000256" key="3">
    <source>
        <dbReference type="ARBA" id="ARBA00022692"/>
    </source>
</evidence>
<dbReference type="InterPro" id="IPR002293">
    <property type="entry name" value="AA/rel_permease1"/>
</dbReference>
<evidence type="ECO:0000256" key="2">
    <source>
        <dbReference type="ARBA" id="ARBA00022475"/>
    </source>
</evidence>
<feature type="transmembrane region" description="Helical" evidence="6">
    <location>
        <begin position="120"/>
        <end position="141"/>
    </location>
</feature>
<keyword evidence="8" id="KW-1185">Reference proteome</keyword>
<organism evidence="7 8">
    <name type="scientific">Pedobacter steynii</name>
    <dbReference type="NCBI Taxonomy" id="430522"/>
    <lineage>
        <taxon>Bacteria</taxon>
        <taxon>Pseudomonadati</taxon>
        <taxon>Bacteroidota</taxon>
        <taxon>Sphingobacteriia</taxon>
        <taxon>Sphingobacteriales</taxon>
        <taxon>Sphingobacteriaceae</taxon>
        <taxon>Pedobacter</taxon>
    </lineage>
</organism>
<dbReference type="GO" id="GO:0005886">
    <property type="term" value="C:plasma membrane"/>
    <property type="evidence" value="ECO:0007669"/>
    <property type="project" value="UniProtKB-SubCell"/>
</dbReference>